<dbReference type="Gene3D" id="3.10.450.50">
    <property type="match status" value="1"/>
</dbReference>
<dbReference type="EMBL" id="SNXS01000002">
    <property type="protein sequence ID" value="TDP72535.1"/>
    <property type="molecule type" value="Genomic_DNA"/>
</dbReference>
<dbReference type="SUPFAM" id="SSF54427">
    <property type="entry name" value="NTF2-like"/>
    <property type="match status" value="1"/>
</dbReference>
<dbReference type="Pfam" id="PF13474">
    <property type="entry name" value="SnoaL_3"/>
    <property type="match status" value="1"/>
</dbReference>
<comment type="caution">
    <text evidence="2">The sequence shown here is derived from an EMBL/GenBank/DDBJ whole genome shotgun (WGS) entry which is preliminary data.</text>
</comment>
<evidence type="ECO:0000259" key="1">
    <source>
        <dbReference type="Pfam" id="PF13474"/>
    </source>
</evidence>
<dbReference type="OrthoDB" id="9812295at2"/>
<evidence type="ECO:0000313" key="3">
    <source>
        <dbReference type="Proteomes" id="UP000295361"/>
    </source>
</evidence>
<keyword evidence="2" id="KW-0413">Isomerase</keyword>
<accession>A0A4R6QQV6</accession>
<evidence type="ECO:0000313" key="2">
    <source>
        <dbReference type="EMBL" id="TDP72535.1"/>
    </source>
</evidence>
<reference evidence="2 3" key="1">
    <citation type="submission" date="2019-03" db="EMBL/GenBank/DDBJ databases">
        <title>Genomic Encyclopedia of Type Strains, Phase IV (KMG-IV): sequencing the most valuable type-strain genomes for metagenomic binning, comparative biology and taxonomic classification.</title>
        <authorList>
            <person name="Goeker M."/>
        </authorList>
    </citation>
    <scope>NUCLEOTIDE SEQUENCE [LARGE SCALE GENOMIC DNA]</scope>
    <source>
        <strain evidence="2 3">DSM 16998</strain>
    </source>
</reference>
<keyword evidence="3" id="KW-1185">Reference proteome</keyword>
<sequence length="145" mass="16208">MSELDKDIARILGVYESAVFKKDVEALMRLYDPEVRVFDAWGVWSYEGAEAWQRTVEGWFTSLGTERVKVSFADVQAFTGKDMASVSAIVTYAGVSAEGQPLRAMQNRISWVLRTTGHVPRIVHEHTSAPIGFEDSKAILVRDKA</sequence>
<dbReference type="RefSeq" id="WP_133699993.1">
    <property type="nucleotide sequence ID" value="NZ_SNXS01000002.1"/>
</dbReference>
<dbReference type="GO" id="GO:0016853">
    <property type="term" value="F:isomerase activity"/>
    <property type="evidence" value="ECO:0007669"/>
    <property type="project" value="UniProtKB-KW"/>
</dbReference>
<organism evidence="2 3">
    <name type="scientific">Roseateles toxinivorans</name>
    <dbReference type="NCBI Taxonomy" id="270368"/>
    <lineage>
        <taxon>Bacteria</taxon>
        <taxon>Pseudomonadati</taxon>
        <taxon>Pseudomonadota</taxon>
        <taxon>Betaproteobacteria</taxon>
        <taxon>Burkholderiales</taxon>
        <taxon>Sphaerotilaceae</taxon>
        <taxon>Roseateles</taxon>
    </lineage>
</organism>
<dbReference type="InterPro" id="IPR037401">
    <property type="entry name" value="SnoaL-like"/>
</dbReference>
<dbReference type="InParanoid" id="A0A4R6QQV6"/>
<gene>
    <name evidence="2" type="ORF">DES47_102280</name>
</gene>
<dbReference type="InterPro" id="IPR032710">
    <property type="entry name" value="NTF2-like_dom_sf"/>
</dbReference>
<feature type="domain" description="SnoaL-like" evidence="1">
    <location>
        <begin position="16"/>
        <end position="131"/>
    </location>
</feature>
<protein>
    <submittedName>
        <fullName evidence="2">Ketosteroid isomerase-like protein</fullName>
    </submittedName>
</protein>
<proteinExistence type="predicted"/>
<name>A0A4R6QQV6_9BURK</name>
<dbReference type="Proteomes" id="UP000295361">
    <property type="component" value="Unassembled WGS sequence"/>
</dbReference>
<dbReference type="AlphaFoldDB" id="A0A4R6QQV6"/>